<dbReference type="InterPro" id="IPR010036">
    <property type="entry name" value="MDP_1_eu_arc"/>
</dbReference>
<organism evidence="2">
    <name type="scientific">Glycine max</name>
    <name type="common">Soybean</name>
    <name type="synonym">Glycine hispida</name>
    <dbReference type="NCBI Taxonomy" id="3847"/>
    <lineage>
        <taxon>Eukaryota</taxon>
        <taxon>Viridiplantae</taxon>
        <taxon>Streptophyta</taxon>
        <taxon>Embryophyta</taxon>
        <taxon>Tracheophyta</taxon>
        <taxon>Spermatophyta</taxon>
        <taxon>Magnoliopsida</taxon>
        <taxon>eudicotyledons</taxon>
        <taxon>Gunneridae</taxon>
        <taxon>Pentapetalae</taxon>
        <taxon>rosids</taxon>
        <taxon>fabids</taxon>
        <taxon>Fabales</taxon>
        <taxon>Fabaceae</taxon>
        <taxon>Papilionoideae</taxon>
        <taxon>50 kb inversion clade</taxon>
        <taxon>NPAAA clade</taxon>
        <taxon>indigoferoid/millettioid clade</taxon>
        <taxon>Phaseoleae</taxon>
        <taxon>Glycine</taxon>
        <taxon>Glycine subgen. Soja</taxon>
    </lineage>
</organism>
<dbReference type="InterPro" id="IPR023214">
    <property type="entry name" value="HAD_sf"/>
</dbReference>
<dbReference type="EMBL" id="CM000841">
    <property type="protein sequence ID" value="KRH42086.1"/>
    <property type="molecule type" value="Genomic_DNA"/>
</dbReference>
<reference evidence="1" key="3">
    <citation type="submission" date="2018-07" db="EMBL/GenBank/DDBJ databases">
        <title>WGS assembly of Glycine max.</title>
        <authorList>
            <person name="Schmutz J."/>
            <person name="Cannon S."/>
            <person name="Schlueter J."/>
            <person name="Ma J."/>
            <person name="Mitros T."/>
            <person name="Nelson W."/>
            <person name="Hyten D."/>
            <person name="Song Q."/>
            <person name="Thelen J."/>
            <person name="Cheng J."/>
            <person name="Xu D."/>
            <person name="Hellsten U."/>
            <person name="May G."/>
            <person name="Yu Y."/>
            <person name="Sakurai T."/>
            <person name="Umezawa T."/>
            <person name="Bhattacharyya M."/>
            <person name="Sandhu D."/>
            <person name="Valliyodan B."/>
            <person name="Lindquist E."/>
            <person name="Peto M."/>
            <person name="Grant D."/>
            <person name="Shu S."/>
            <person name="Goodstein D."/>
            <person name="Barry K."/>
            <person name="Futrell-Griggs M."/>
            <person name="Abernathy B."/>
            <person name="Du J."/>
            <person name="Tian Z."/>
            <person name="Zhu L."/>
            <person name="Gill N."/>
            <person name="Joshi T."/>
            <person name="Libault M."/>
            <person name="Sethuraman A."/>
            <person name="Zhang X."/>
            <person name="Shinozaki K."/>
            <person name="Nguyen H."/>
            <person name="Wing R."/>
            <person name="Cregan P."/>
            <person name="Specht J."/>
            <person name="Grimwood J."/>
            <person name="Rokhsar D."/>
            <person name="Stacey G."/>
            <person name="Shoemaker R."/>
            <person name="Jackson S."/>
        </authorList>
    </citation>
    <scope>NUCLEOTIDE SEQUENCE</scope>
    <source>
        <tissue evidence="1">Callus</tissue>
    </source>
</reference>
<dbReference type="OrthoDB" id="2865258at2759"/>
<dbReference type="SMR" id="K7L5B3"/>
<dbReference type="InParanoid" id="K7L5B3"/>
<gene>
    <name evidence="1" type="ORF">GLYMA_08G067900</name>
</gene>
<protein>
    <submittedName>
        <fullName evidence="1 2">Uncharacterized protein</fullName>
    </submittedName>
</protein>
<dbReference type="STRING" id="3847.K7L5B3"/>
<evidence type="ECO:0000313" key="2">
    <source>
        <dbReference type="EnsemblPlants" id="KRH42086"/>
    </source>
</evidence>
<dbReference type="EnsemblPlants" id="KRH42086">
    <property type="protein sequence ID" value="KRH42086"/>
    <property type="gene ID" value="GLYMA_08G067900"/>
</dbReference>
<dbReference type="PaxDb" id="3847-GLYMA08G07235.1"/>
<dbReference type="Gramene" id="KRH42086">
    <property type="protein sequence ID" value="KRH42086"/>
    <property type="gene ID" value="GLYMA_08G067900"/>
</dbReference>
<name>K7L5B3_SOYBN</name>
<dbReference type="PANTHER" id="PTHR17901:SF21">
    <property type="entry name" value="MAGNESIUM-DEPENDENT PHOSPHATASE-LIKE PROTEIN"/>
    <property type="match status" value="1"/>
</dbReference>
<evidence type="ECO:0000313" key="1">
    <source>
        <dbReference type="EMBL" id="KRH42086.1"/>
    </source>
</evidence>
<dbReference type="Proteomes" id="UP000008827">
    <property type="component" value="Chromosome 8"/>
</dbReference>
<evidence type="ECO:0000313" key="3">
    <source>
        <dbReference type="Proteomes" id="UP000008827"/>
    </source>
</evidence>
<sequence length="95" mass="10935">MLPLLPSHQLSIRKYFTPGRTKLSIFGEFIQRLGSPYNYMLFFDDDYNNIPGWQSQASSSILVTNGVYLGAFREGLTKFSQNRNASKKNKQKRPN</sequence>
<dbReference type="HOGENOM" id="CLU_169222_1_0_1"/>
<dbReference type="Pfam" id="PF12689">
    <property type="entry name" value="Acid_PPase"/>
    <property type="match status" value="1"/>
</dbReference>
<accession>K7L5B3</accession>
<dbReference type="Gene3D" id="3.40.50.1000">
    <property type="entry name" value="HAD superfamily/HAD-like"/>
    <property type="match status" value="1"/>
</dbReference>
<dbReference type="GO" id="GO:0003993">
    <property type="term" value="F:acid phosphatase activity"/>
    <property type="evidence" value="ECO:0000318"/>
    <property type="project" value="GO_Central"/>
</dbReference>
<dbReference type="PANTHER" id="PTHR17901">
    <property type="entry name" value="MAGNESIUM-DEPENDENT PHOSPHATASE 1 MDP1"/>
    <property type="match status" value="1"/>
</dbReference>
<dbReference type="AlphaFoldDB" id="K7L5B3"/>
<proteinExistence type="predicted"/>
<reference evidence="2" key="2">
    <citation type="submission" date="2018-02" db="UniProtKB">
        <authorList>
            <consortium name="EnsemblPlants"/>
        </authorList>
    </citation>
    <scope>IDENTIFICATION</scope>
    <source>
        <strain evidence="2">Williams 82</strain>
    </source>
</reference>
<reference evidence="1 2" key="1">
    <citation type="journal article" date="2010" name="Nature">
        <title>Genome sequence of the palaeopolyploid soybean.</title>
        <authorList>
            <person name="Schmutz J."/>
            <person name="Cannon S.B."/>
            <person name="Schlueter J."/>
            <person name="Ma J."/>
            <person name="Mitros T."/>
            <person name="Nelson W."/>
            <person name="Hyten D.L."/>
            <person name="Song Q."/>
            <person name="Thelen J.J."/>
            <person name="Cheng J."/>
            <person name="Xu D."/>
            <person name="Hellsten U."/>
            <person name="May G.D."/>
            <person name="Yu Y."/>
            <person name="Sakurai T."/>
            <person name="Umezawa T."/>
            <person name="Bhattacharyya M.K."/>
            <person name="Sandhu D."/>
            <person name="Valliyodan B."/>
            <person name="Lindquist E."/>
            <person name="Peto M."/>
            <person name="Grant D."/>
            <person name="Shu S."/>
            <person name="Goodstein D."/>
            <person name="Barry K."/>
            <person name="Futrell-Griggs M."/>
            <person name="Abernathy B."/>
            <person name="Du J."/>
            <person name="Tian Z."/>
            <person name="Zhu L."/>
            <person name="Gill N."/>
            <person name="Joshi T."/>
            <person name="Libault M."/>
            <person name="Sethuraman A."/>
            <person name="Zhang X.-C."/>
            <person name="Shinozaki K."/>
            <person name="Nguyen H.T."/>
            <person name="Wing R.A."/>
            <person name="Cregan P."/>
            <person name="Specht J."/>
            <person name="Grimwood J."/>
            <person name="Rokhsar D."/>
            <person name="Stacey G."/>
            <person name="Shoemaker R.C."/>
            <person name="Jackson S.A."/>
        </authorList>
    </citation>
    <scope>NUCLEOTIDE SEQUENCE [LARGE SCALE GENOMIC DNA]</scope>
    <source>
        <strain evidence="2">cv. Williams 82</strain>
        <tissue evidence="1">Callus</tissue>
    </source>
</reference>
<keyword evidence="3" id="KW-1185">Reference proteome</keyword>